<dbReference type="PANTHER" id="PTHR37816">
    <property type="entry name" value="YALI0E33011P"/>
    <property type="match status" value="1"/>
</dbReference>
<sequence length="182" mass="20156">MRLEELGERVCILGPSNSGKSTLADAIGRVRQLPVIHLDQLHHLPGTAWQPRPNDEFQQLHDQAIASERWVIDGNYSACLPERLARSTGLVLLDVSTLTSLGRYLRRARGDRARIGGLPGASDNVTLSMLHHIAIVSPRNRKRYRVLFDSADVPKVFLGSVNAIARAYADWQLVLHDAPRAG</sequence>
<gene>
    <name evidence="1" type="ORF">IM816_10530</name>
</gene>
<organism evidence="1 2">
    <name type="scientific">Luteibacter flocculans</name>
    <dbReference type="NCBI Taxonomy" id="2780091"/>
    <lineage>
        <taxon>Bacteria</taxon>
        <taxon>Pseudomonadati</taxon>
        <taxon>Pseudomonadota</taxon>
        <taxon>Gammaproteobacteria</taxon>
        <taxon>Lysobacterales</taxon>
        <taxon>Rhodanobacteraceae</taxon>
        <taxon>Luteibacter</taxon>
    </lineage>
</organism>
<dbReference type="PANTHER" id="PTHR37816:SF3">
    <property type="entry name" value="MODULATES DNA TOPOLOGY"/>
    <property type="match status" value="1"/>
</dbReference>
<dbReference type="InterPro" id="IPR027417">
    <property type="entry name" value="P-loop_NTPase"/>
</dbReference>
<dbReference type="Proteomes" id="UP001056681">
    <property type="component" value="Chromosome"/>
</dbReference>
<accession>A0ABY4TCC4</accession>
<evidence type="ECO:0000313" key="1">
    <source>
        <dbReference type="EMBL" id="URL60361.1"/>
    </source>
</evidence>
<protein>
    <submittedName>
        <fullName evidence="1">AAA family ATPase</fullName>
    </submittedName>
</protein>
<dbReference type="Gene3D" id="3.40.50.300">
    <property type="entry name" value="P-loop containing nucleotide triphosphate hydrolases"/>
    <property type="match status" value="1"/>
</dbReference>
<dbReference type="SUPFAM" id="SSF52540">
    <property type="entry name" value="P-loop containing nucleoside triphosphate hydrolases"/>
    <property type="match status" value="1"/>
</dbReference>
<dbReference type="InterPro" id="IPR052922">
    <property type="entry name" value="Cytidylate_Kinase-2"/>
</dbReference>
<name>A0ABY4TCC4_9GAMM</name>
<evidence type="ECO:0000313" key="2">
    <source>
        <dbReference type="Proteomes" id="UP001056681"/>
    </source>
</evidence>
<dbReference type="EMBL" id="CP063231">
    <property type="protein sequence ID" value="URL60361.1"/>
    <property type="molecule type" value="Genomic_DNA"/>
</dbReference>
<dbReference type="CDD" id="cd00267">
    <property type="entry name" value="ABC_ATPase"/>
    <property type="match status" value="1"/>
</dbReference>
<keyword evidence="2" id="KW-1185">Reference proteome</keyword>
<proteinExistence type="predicted"/>
<reference evidence="1" key="1">
    <citation type="submission" date="2020-10" db="EMBL/GenBank/DDBJ databases">
        <title>Whole-genome sequence of Luteibacter sp. EIF3.</title>
        <authorList>
            <person name="Friedrich I."/>
            <person name="Hertel R."/>
            <person name="Daniel R."/>
        </authorList>
    </citation>
    <scope>NUCLEOTIDE SEQUENCE</scope>
    <source>
        <strain evidence="1">EIF3</strain>
    </source>
</reference>